<protein>
    <submittedName>
        <fullName evidence="1">Uncharacterized protein</fullName>
    </submittedName>
</protein>
<accession>A0A8S3JMB0</accession>
<organism evidence="1 2">
    <name type="scientific">Rotaria magnacalcarata</name>
    <dbReference type="NCBI Taxonomy" id="392030"/>
    <lineage>
        <taxon>Eukaryota</taxon>
        <taxon>Metazoa</taxon>
        <taxon>Spiralia</taxon>
        <taxon>Gnathifera</taxon>
        <taxon>Rotifera</taxon>
        <taxon>Eurotatoria</taxon>
        <taxon>Bdelloidea</taxon>
        <taxon>Philodinida</taxon>
        <taxon>Philodinidae</taxon>
        <taxon>Rotaria</taxon>
    </lineage>
</organism>
<dbReference type="Proteomes" id="UP000681720">
    <property type="component" value="Unassembled WGS sequence"/>
</dbReference>
<reference evidence="1" key="1">
    <citation type="submission" date="2021-02" db="EMBL/GenBank/DDBJ databases">
        <authorList>
            <person name="Nowell W R."/>
        </authorList>
    </citation>
    <scope>NUCLEOTIDE SEQUENCE</scope>
</reference>
<comment type="caution">
    <text evidence="1">The sequence shown here is derived from an EMBL/GenBank/DDBJ whole genome shotgun (WGS) entry which is preliminary data.</text>
</comment>
<proteinExistence type="predicted"/>
<sequence>NYQPKKSKVQIFNKTVRWNGESKVRTRSPSSVYPAGGSMSNVQIFDEKLNWDAQAKVHCWSEIDLRQLTKKKAIFAQYHDPKWNDIVTPRVDANNHNYSKFSNHVEVE</sequence>
<name>A0A8S3JMB0_9BILA</name>
<dbReference type="AlphaFoldDB" id="A0A8S3JMB0"/>
<dbReference type="EMBL" id="CAJOBJ010363224">
    <property type="protein sequence ID" value="CAF5219448.1"/>
    <property type="molecule type" value="Genomic_DNA"/>
</dbReference>
<feature type="non-terminal residue" evidence="1">
    <location>
        <position position="1"/>
    </location>
</feature>
<gene>
    <name evidence="1" type="ORF">GIL414_LOCUS83490</name>
</gene>
<evidence type="ECO:0000313" key="1">
    <source>
        <dbReference type="EMBL" id="CAF5219448.1"/>
    </source>
</evidence>
<evidence type="ECO:0000313" key="2">
    <source>
        <dbReference type="Proteomes" id="UP000681720"/>
    </source>
</evidence>